<dbReference type="KEGG" id="act:ACLA_006540"/>
<dbReference type="OMA" id="YICISSC"/>
<sequence length="121" mass="13545">MMQQRAEKNGWTVCLPWMEGKSLVPSHKARNTARSETNDPNAITEADAAIIVRVEEVAKKQGWTMGEVALAWAEKRVASPIVGFSSVEQMDETLQGKDYVLTEEERYLEEPYVPKPVGGHD</sequence>
<dbReference type="eggNOG" id="KOG1575">
    <property type="taxonomic scope" value="Eukaryota"/>
</dbReference>
<dbReference type="AlphaFoldDB" id="A1CDH0"/>
<dbReference type="HOGENOM" id="CLU_2134987_0_0_1"/>
<dbReference type="InterPro" id="IPR023210">
    <property type="entry name" value="NADP_OxRdtase_dom"/>
</dbReference>
<keyword evidence="1" id="KW-0521">NADP</keyword>
<name>A1CDH0_ASPCL</name>
<dbReference type="EMBL" id="DS027051">
    <property type="protein sequence ID" value="EAW11897.1"/>
    <property type="molecule type" value="Genomic_DNA"/>
</dbReference>
<evidence type="ECO:0000313" key="6">
    <source>
        <dbReference type="Proteomes" id="UP000006701"/>
    </source>
</evidence>
<gene>
    <name evidence="5" type="ORF">ACLA_006540</name>
</gene>
<dbReference type="OrthoDB" id="48988at2759"/>
<dbReference type="VEuPathDB" id="FungiDB:ACLA_006540"/>
<dbReference type="SUPFAM" id="SSF51430">
    <property type="entry name" value="NAD(P)-linked oxidoreductase"/>
    <property type="match status" value="1"/>
</dbReference>
<evidence type="ECO:0000313" key="5">
    <source>
        <dbReference type="EMBL" id="EAW11897.1"/>
    </source>
</evidence>
<accession>A1CDH0</accession>
<evidence type="ECO:0000256" key="1">
    <source>
        <dbReference type="ARBA" id="ARBA00022857"/>
    </source>
</evidence>
<keyword evidence="6" id="KW-1185">Reference proteome</keyword>
<dbReference type="InterPro" id="IPR036812">
    <property type="entry name" value="NAD(P)_OxRdtase_dom_sf"/>
</dbReference>
<organism evidence="5 6">
    <name type="scientific">Aspergillus clavatus (strain ATCC 1007 / CBS 513.65 / DSM 816 / NCTC 3887 / NRRL 1 / QM 1276 / 107)</name>
    <dbReference type="NCBI Taxonomy" id="344612"/>
    <lineage>
        <taxon>Eukaryota</taxon>
        <taxon>Fungi</taxon>
        <taxon>Dikarya</taxon>
        <taxon>Ascomycota</taxon>
        <taxon>Pezizomycotina</taxon>
        <taxon>Eurotiomycetes</taxon>
        <taxon>Eurotiomycetidae</taxon>
        <taxon>Eurotiales</taxon>
        <taxon>Aspergillaceae</taxon>
        <taxon>Aspergillus</taxon>
        <taxon>Aspergillus subgen. Fumigati</taxon>
    </lineage>
</organism>
<proteinExistence type="inferred from homology"/>
<protein>
    <recommendedName>
        <fullName evidence="4">NADP-dependent oxidoreductase domain-containing protein</fullName>
    </recommendedName>
</protein>
<dbReference type="GeneID" id="4705645"/>
<dbReference type="RefSeq" id="XP_001273323.1">
    <property type="nucleotide sequence ID" value="XM_001273322.1"/>
</dbReference>
<dbReference type="PANTHER" id="PTHR43364">
    <property type="entry name" value="NADH-SPECIFIC METHYLGLYOXAL REDUCTASE-RELATED"/>
    <property type="match status" value="1"/>
</dbReference>
<dbReference type="Proteomes" id="UP000006701">
    <property type="component" value="Unassembled WGS sequence"/>
</dbReference>
<dbReference type="Pfam" id="PF00248">
    <property type="entry name" value="Aldo_ket_red"/>
    <property type="match status" value="1"/>
</dbReference>
<keyword evidence="2" id="KW-0560">Oxidoreductase</keyword>
<evidence type="ECO:0000259" key="4">
    <source>
        <dbReference type="Pfam" id="PF00248"/>
    </source>
</evidence>
<dbReference type="Gene3D" id="3.20.20.100">
    <property type="entry name" value="NADP-dependent oxidoreductase domain"/>
    <property type="match status" value="1"/>
</dbReference>
<feature type="domain" description="NADP-dependent oxidoreductase" evidence="4">
    <location>
        <begin position="26"/>
        <end position="105"/>
    </location>
</feature>
<evidence type="ECO:0000256" key="3">
    <source>
        <dbReference type="ARBA" id="ARBA00038157"/>
    </source>
</evidence>
<reference evidence="5 6" key="1">
    <citation type="journal article" date="2008" name="PLoS Genet.">
        <title>Genomic islands in the pathogenic filamentous fungus Aspergillus fumigatus.</title>
        <authorList>
            <person name="Fedorova N.D."/>
            <person name="Khaldi N."/>
            <person name="Joardar V.S."/>
            <person name="Maiti R."/>
            <person name="Amedeo P."/>
            <person name="Anderson M.J."/>
            <person name="Crabtree J."/>
            <person name="Silva J.C."/>
            <person name="Badger J.H."/>
            <person name="Albarraq A."/>
            <person name="Angiuoli S."/>
            <person name="Bussey H."/>
            <person name="Bowyer P."/>
            <person name="Cotty P.J."/>
            <person name="Dyer P.S."/>
            <person name="Egan A."/>
            <person name="Galens K."/>
            <person name="Fraser-Liggett C.M."/>
            <person name="Haas B.J."/>
            <person name="Inman J.M."/>
            <person name="Kent R."/>
            <person name="Lemieux S."/>
            <person name="Malavazi I."/>
            <person name="Orvis J."/>
            <person name="Roemer T."/>
            <person name="Ronning C.M."/>
            <person name="Sundaram J.P."/>
            <person name="Sutton G."/>
            <person name="Turner G."/>
            <person name="Venter J.C."/>
            <person name="White O.R."/>
            <person name="Whitty B.R."/>
            <person name="Youngman P."/>
            <person name="Wolfe K.H."/>
            <person name="Goldman G.H."/>
            <person name="Wortman J.R."/>
            <person name="Jiang B."/>
            <person name="Denning D.W."/>
            <person name="Nierman W.C."/>
        </authorList>
    </citation>
    <scope>NUCLEOTIDE SEQUENCE [LARGE SCALE GENOMIC DNA]</scope>
    <source>
        <strain evidence="6">ATCC 1007 / CBS 513.65 / DSM 816 / NCTC 3887 / NRRL 1</strain>
    </source>
</reference>
<comment type="similarity">
    <text evidence="3">Belongs to the aldo/keto reductase family. Aldo/keto reductase 2 subfamily.</text>
</comment>
<evidence type="ECO:0000256" key="2">
    <source>
        <dbReference type="ARBA" id="ARBA00023002"/>
    </source>
</evidence>
<dbReference type="PANTHER" id="PTHR43364:SF9">
    <property type="entry name" value="OXIDOREDUCTASE"/>
    <property type="match status" value="1"/>
</dbReference>
<dbReference type="InterPro" id="IPR050523">
    <property type="entry name" value="AKR_Detox_Biosynth"/>
</dbReference>
<dbReference type="GO" id="GO:0016491">
    <property type="term" value="F:oxidoreductase activity"/>
    <property type="evidence" value="ECO:0007669"/>
    <property type="project" value="UniProtKB-KW"/>
</dbReference>